<keyword evidence="2" id="KW-1185">Reference proteome</keyword>
<dbReference type="OrthoDB" id="531624at2"/>
<sequence length="227" mass="24650">MSERVLPQQIAIVGDRTNPISAALQSAIARCNPKIATVVVAPEALLAVAKPELCYLPLELELPVAFQFPGRWLWDACREVEGLQARAARDLSVDIATADLPTYWLPVALTARGPLYGEAIASNPNRKIGYVQPADFPDRIRQSLYALAFRLLRWLDAPAALYLVEVGTDGDRVAFSRLWPFPAAPALASLGVQQPDLFTAHWLCVSGQPLLDLVVRGDRPTAGGLSS</sequence>
<gene>
    <name evidence="1" type="ORF">KR51_00021540</name>
</gene>
<evidence type="ECO:0000313" key="2">
    <source>
        <dbReference type="Proteomes" id="UP000016960"/>
    </source>
</evidence>
<reference evidence="1 2" key="1">
    <citation type="submission" date="2013-05" db="EMBL/GenBank/DDBJ databases">
        <title>Draft genome sequence of Rubidibacter lacunae KORDI 51-2.</title>
        <authorList>
            <person name="Choi D.H."/>
            <person name="Noh J.H."/>
            <person name="Kwon K.-K."/>
            <person name="Lee J.-H."/>
            <person name="Ryu J.-Y."/>
        </authorList>
    </citation>
    <scope>NUCLEOTIDE SEQUENCE [LARGE SCALE GENOMIC DNA]</scope>
    <source>
        <strain evidence="1 2">KORDI 51-2</strain>
    </source>
</reference>
<protein>
    <submittedName>
        <fullName evidence="1">Uncharacterized protein</fullName>
    </submittedName>
</protein>
<accession>U5DL21</accession>
<comment type="caution">
    <text evidence="1">The sequence shown here is derived from an EMBL/GenBank/DDBJ whole genome shotgun (WGS) entry which is preliminary data.</text>
</comment>
<dbReference type="EMBL" id="ASSJ01000051">
    <property type="protein sequence ID" value="ERN41264.1"/>
    <property type="molecule type" value="Genomic_DNA"/>
</dbReference>
<evidence type="ECO:0000313" key="1">
    <source>
        <dbReference type="EMBL" id="ERN41264.1"/>
    </source>
</evidence>
<dbReference type="STRING" id="582515.KR51_00021540"/>
<dbReference type="Proteomes" id="UP000016960">
    <property type="component" value="Unassembled WGS sequence"/>
</dbReference>
<dbReference type="RefSeq" id="WP_022607215.1">
    <property type="nucleotide sequence ID" value="NZ_ASSJ01000051.1"/>
</dbReference>
<organism evidence="1 2">
    <name type="scientific">Rubidibacter lacunae KORDI 51-2</name>
    <dbReference type="NCBI Taxonomy" id="582515"/>
    <lineage>
        <taxon>Bacteria</taxon>
        <taxon>Bacillati</taxon>
        <taxon>Cyanobacteriota</taxon>
        <taxon>Cyanophyceae</taxon>
        <taxon>Oscillatoriophycideae</taxon>
        <taxon>Chroococcales</taxon>
        <taxon>Aphanothecaceae</taxon>
        <taxon>Rubidibacter</taxon>
    </lineage>
</organism>
<dbReference type="eggNOG" id="COG0027">
    <property type="taxonomic scope" value="Bacteria"/>
</dbReference>
<dbReference type="InParanoid" id="U5DL21"/>
<proteinExistence type="predicted"/>
<dbReference type="PATRIC" id="fig|582515.4.peg.2425"/>
<dbReference type="AlphaFoldDB" id="U5DL21"/>
<name>U5DL21_9CHRO</name>